<evidence type="ECO:0000313" key="17">
    <source>
        <dbReference type="Proteomes" id="UP000236248"/>
    </source>
</evidence>
<feature type="binding site" evidence="13">
    <location>
        <begin position="204"/>
        <end position="208"/>
    </location>
    <ligand>
        <name>GMP</name>
        <dbReference type="ChEBI" id="CHEBI:58115"/>
    </ligand>
</feature>
<dbReference type="Proteomes" id="UP000236248">
    <property type="component" value="Chromosome NCAV"/>
</dbReference>
<gene>
    <name evidence="15 16" type="primary">rtcB</name>
    <name evidence="16" type="ORF">NCAV_0536</name>
</gene>
<protein>
    <recommendedName>
        <fullName evidence="8 15">tRNA-splicing ligase RtcB</fullName>
        <ecNumber evidence="15">6.5.1.-</ecNumber>
    </recommendedName>
</protein>
<evidence type="ECO:0000256" key="5">
    <source>
        <dbReference type="ARBA" id="ARBA00022741"/>
    </source>
</evidence>
<evidence type="ECO:0000256" key="7">
    <source>
        <dbReference type="ARBA" id="ARBA00023211"/>
    </source>
</evidence>
<sequence>MMSDYIKRVSDVEYRIDPIASKGMRVPVTIYANEQLLSKMLSDRTIQQAMNVATLPGVQKHVVVLPDGHEGYGFPVGGVAAMSLDDGVISPGGVGYDINCGVRLIRTDLREEDVRPRLRELVNELFRAVPSGVGSEGVVKLSSSELDEVLTEGVYWAIRNGYGWSEDADVCEENGKMRGADPSKVSNMARKRGAPQLGTLGSGNHFLEVQKVDRIYDKEAAKAMGIEQEGQITVLIHCGSRGLGHQICSDYLRVSEVALKKYGITLPDRELACVPNNSEEGEAYRKAMYSALNFAWSNRQMITHWTRKAFEKVFNASENDLNMHLVYDVAHNIAKVEEHKVDGSLKRVVVHRKGATRAFPAGREEIPAKYRAIGQPVLIPGSMGTASWILLGSPKAMELTFGSTAHGAGRTMSRAAAKRSYTAQEVQKRLESRGIYIKALTREGVVEETPEAYKDVDAVADVSHSVGIATKVARLVPIGVIKG</sequence>
<dbReference type="Pfam" id="PF01139">
    <property type="entry name" value="RtcB"/>
    <property type="match status" value="1"/>
</dbReference>
<name>A0A2K5AQ49_9ARCH</name>
<dbReference type="GO" id="GO:0005525">
    <property type="term" value="F:GTP binding"/>
    <property type="evidence" value="ECO:0007669"/>
    <property type="project" value="UniProtKB-KW"/>
</dbReference>
<feature type="binding site" evidence="14">
    <location>
        <position position="97"/>
    </location>
    <ligand>
        <name>Mn(2+)</name>
        <dbReference type="ChEBI" id="CHEBI:29035"/>
        <label>1</label>
    </ligand>
</feature>
<dbReference type="Gene3D" id="3.90.1860.10">
    <property type="entry name" value="tRNA-splicing ligase RtcB"/>
    <property type="match status" value="1"/>
</dbReference>
<evidence type="ECO:0000256" key="3">
    <source>
        <dbReference type="ARBA" id="ARBA00022598"/>
    </source>
</evidence>
<evidence type="ECO:0000256" key="15">
    <source>
        <dbReference type="RuleBase" id="RU371113"/>
    </source>
</evidence>
<feature type="binding site" evidence="13">
    <location>
        <position position="387"/>
    </location>
    <ligand>
        <name>GMP</name>
        <dbReference type="ChEBI" id="CHEBI:58115"/>
    </ligand>
</feature>
<accession>A0A2K5AQ49</accession>
<evidence type="ECO:0000256" key="6">
    <source>
        <dbReference type="ARBA" id="ARBA00023134"/>
    </source>
</evidence>
<feature type="binding site" evidence="13">
    <location>
        <begin position="406"/>
        <end position="409"/>
    </location>
    <ligand>
        <name>GMP</name>
        <dbReference type="ChEBI" id="CHEBI:58115"/>
    </ligand>
</feature>
<comment type="function">
    <text evidence="9">Essential for tRNA splicing and maturation. Acts by directly joining spliced tRNA halves to mature-sized tRNAs. Joins RNA with 2',3'-cyclic-phosphate or 3'-phosphate ends to RNA with 5'-hydroxy ends.</text>
</comment>
<evidence type="ECO:0000256" key="11">
    <source>
        <dbReference type="ARBA" id="ARBA00049514"/>
    </source>
</evidence>
<dbReference type="GO" id="GO:0170057">
    <property type="term" value="F:RNA ligase (GTP) activity"/>
    <property type="evidence" value="ECO:0007669"/>
    <property type="project" value="UniProtKB-EC"/>
</dbReference>
<comment type="cofactor">
    <cofactor evidence="14 15">
        <name>Mn(2+)</name>
        <dbReference type="ChEBI" id="CHEBI:29035"/>
    </cofactor>
    <text evidence="14 15">Binds 2 manganese ions per subunit.</text>
</comment>
<feature type="binding site" evidence="13">
    <location>
        <position position="482"/>
    </location>
    <ligand>
        <name>GMP</name>
        <dbReference type="ChEBI" id="CHEBI:58115"/>
    </ligand>
</feature>
<dbReference type="EC" id="6.5.1.-" evidence="15"/>
<feature type="binding site" evidence="13">
    <location>
        <begin position="380"/>
        <end position="383"/>
    </location>
    <ligand>
        <name>GMP</name>
        <dbReference type="ChEBI" id="CHEBI:58115"/>
    </ligand>
</feature>
<comment type="catalytic activity">
    <reaction evidence="11">
        <text>a 3'-end 2',3'-cyclophospho-ribonucleotide-RNA + a 5'-end dephospho-ribonucleoside-RNA + GTP + H2O = a ribonucleotidyl-ribonucleotide-RNA + GMP + diphosphate + H(+)</text>
        <dbReference type="Rhea" id="RHEA:68080"/>
        <dbReference type="Rhea" id="RHEA-COMP:10464"/>
        <dbReference type="Rhea" id="RHEA-COMP:13936"/>
        <dbReference type="Rhea" id="RHEA-COMP:17355"/>
        <dbReference type="ChEBI" id="CHEBI:15377"/>
        <dbReference type="ChEBI" id="CHEBI:15378"/>
        <dbReference type="ChEBI" id="CHEBI:33019"/>
        <dbReference type="ChEBI" id="CHEBI:37565"/>
        <dbReference type="ChEBI" id="CHEBI:58115"/>
        <dbReference type="ChEBI" id="CHEBI:83064"/>
        <dbReference type="ChEBI" id="CHEBI:138284"/>
        <dbReference type="ChEBI" id="CHEBI:173118"/>
        <dbReference type="EC" id="6.5.1.8"/>
    </reaction>
</comment>
<keyword evidence="3 15" id="KW-0436">Ligase</keyword>
<organism evidence="16 17">
    <name type="scientific">Candidatus Nitrosocaldus cavascurensis</name>
    <dbReference type="NCBI Taxonomy" id="2058097"/>
    <lineage>
        <taxon>Archaea</taxon>
        <taxon>Nitrososphaerota</taxon>
        <taxon>Nitrososphaeria</taxon>
        <taxon>Candidatus Nitrosocaldales</taxon>
        <taxon>Candidatus Nitrosocaldaceae</taxon>
        <taxon>Candidatus Nitrosocaldus</taxon>
    </lineage>
</organism>
<dbReference type="EMBL" id="LT981265">
    <property type="protein sequence ID" value="SPC33729.1"/>
    <property type="molecule type" value="Genomic_DNA"/>
</dbReference>
<keyword evidence="6 13" id="KW-0342">GTP-binding</keyword>
<dbReference type="GO" id="GO:0046872">
    <property type="term" value="F:metal ion binding"/>
    <property type="evidence" value="ECO:0007669"/>
    <property type="project" value="UniProtKB-UniRule"/>
</dbReference>
<evidence type="ECO:0000256" key="2">
    <source>
        <dbReference type="ARBA" id="ARBA00011245"/>
    </source>
</evidence>
<keyword evidence="7 14" id="KW-0464">Manganese</keyword>
<dbReference type="PANTHER" id="PTHR11118">
    <property type="entry name" value="RNA-SPLICING LIGASE RTCB HOMOLOG"/>
    <property type="match status" value="1"/>
</dbReference>
<proteinExistence type="inferred from homology"/>
<keyword evidence="4 14" id="KW-0479">Metal-binding</keyword>
<dbReference type="GO" id="GO:0003972">
    <property type="term" value="F:RNA ligase (ATP) activity"/>
    <property type="evidence" value="ECO:0007669"/>
    <property type="project" value="TreeGrafter"/>
</dbReference>
<evidence type="ECO:0000256" key="9">
    <source>
        <dbReference type="ARBA" id="ARBA00045316"/>
    </source>
</evidence>
<comment type="subunit">
    <text evidence="2 15">Monomer.</text>
</comment>
<reference evidence="17" key="1">
    <citation type="submission" date="2018-01" db="EMBL/GenBank/DDBJ databases">
        <authorList>
            <person name="Kerou L M."/>
        </authorList>
    </citation>
    <scope>NUCLEOTIDE SEQUENCE [LARGE SCALE GENOMIC DNA]</scope>
    <source>
        <strain evidence="17">SCU2</strain>
    </source>
</reference>
<evidence type="ECO:0000256" key="14">
    <source>
        <dbReference type="PIRSR" id="PIRSR601233-3"/>
    </source>
</evidence>
<dbReference type="KEGG" id="ncv:NCAV_0536"/>
<comment type="catalytic activity">
    <reaction evidence="10">
        <text>a 3'-end 3'-phospho-ribonucleotide-RNA + a 5'-end dephospho-ribonucleoside-RNA + GTP = a ribonucleotidyl-ribonucleotide-RNA + GMP + diphosphate</text>
        <dbReference type="Rhea" id="RHEA:68076"/>
        <dbReference type="Rhea" id="RHEA-COMP:10463"/>
        <dbReference type="Rhea" id="RHEA-COMP:13936"/>
        <dbReference type="Rhea" id="RHEA-COMP:17355"/>
        <dbReference type="ChEBI" id="CHEBI:33019"/>
        <dbReference type="ChEBI" id="CHEBI:37565"/>
        <dbReference type="ChEBI" id="CHEBI:58115"/>
        <dbReference type="ChEBI" id="CHEBI:83062"/>
        <dbReference type="ChEBI" id="CHEBI:138284"/>
        <dbReference type="ChEBI" id="CHEBI:173118"/>
        <dbReference type="EC" id="6.5.1.8"/>
    </reaction>
</comment>
<dbReference type="SUPFAM" id="SSF103365">
    <property type="entry name" value="Hypothetical protein PH1602"/>
    <property type="match status" value="1"/>
</dbReference>
<evidence type="ECO:0000256" key="13">
    <source>
        <dbReference type="PIRSR" id="PIRSR601233-2"/>
    </source>
</evidence>
<feature type="binding site" evidence="14">
    <location>
        <position position="331"/>
    </location>
    <ligand>
        <name>Mn(2+)</name>
        <dbReference type="ChEBI" id="CHEBI:29035"/>
        <label>2</label>
    </ligand>
</feature>
<evidence type="ECO:0000256" key="8">
    <source>
        <dbReference type="ARBA" id="ARBA00033766"/>
    </source>
</evidence>
<feature type="binding site" evidence="13">
    <location>
        <begin position="331"/>
        <end position="332"/>
    </location>
    <ligand>
        <name>GMP</name>
        <dbReference type="ChEBI" id="CHEBI:58115"/>
    </ligand>
</feature>
<keyword evidence="17" id="KW-1185">Reference proteome</keyword>
<comment type="similarity">
    <text evidence="1 15">Belongs to the RtcB family.</text>
</comment>
<evidence type="ECO:0000313" key="16">
    <source>
        <dbReference type="EMBL" id="SPC33729.1"/>
    </source>
</evidence>
<dbReference type="AlphaFoldDB" id="A0A2K5AQ49"/>
<dbReference type="GO" id="GO:0006388">
    <property type="term" value="P:tRNA splicing, via endonucleolytic cleavage and ligation"/>
    <property type="evidence" value="ECO:0007669"/>
    <property type="project" value="UniProtKB-ARBA"/>
</dbReference>
<evidence type="ECO:0000256" key="4">
    <source>
        <dbReference type="ARBA" id="ARBA00022723"/>
    </source>
</evidence>
<evidence type="ECO:0000256" key="12">
    <source>
        <dbReference type="PIRSR" id="PIRSR601233-1"/>
    </source>
</evidence>
<dbReference type="InterPro" id="IPR036025">
    <property type="entry name" value="RtcB-like_sf"/>
</dbReference>
<keyword evidence="5 13" id="KW-0547">Nucleotide-binding</keyword>
<dbReference type="PANTHER" id="PTHR11118:SF1">
    <property type="entry name" value="RNA-SPLICING LIGASE RTCB HOMOLOG"/>
    <property type="match status" value="1"/>
</dbReference>
<dbReference type="FunFam" id="3.90.1860.10:FF:000001">
    <property type="entry name" value="tRNA-splicing ligase RtcB homolog"/>
    <property type="match status" value="1"/>
</dbReference>
<feature type="binding site" evidence="14">
    <location>
        <position position="237"/>
    </location>
    <ligand>
        <name>Mn(2+)</name>
        <dbReference type="ChEBI" id="CHEBI:29035"/>
        <label>2</label>
    </ligand>
</feature>
<evidence type="ECO:0000256" key="1">
    <source>
        <dbReference type="ARBA" id="ARBA00008071"/>
    </source>
</evidence>
<feature type="active site" description="GMP-histidine intermediate" evidence="12">
    <location>
        <position position="406"/>
    </location>
</feature>
<feature type="binding site" evidence="14">
    <location>
        <position position="205"/>
    </location>
    <ligand>
        <name>Mn(2+)</name>
        <dbReference type="ChEBI" id="CHEBI:29035"/>
        <label>1</label>
    </ligand>
</feature>
<evidence type="ECO:0000256" key="10">
    <source>
        <dbReference type="ARBA" id="ARBA00047746"/>
    </source>
</evidence>
<dbReference type="InterPro" id="IPR001233">
    <property type="entry name" value="RtcB"/>
</dbReference>